<dbReference type="Proteomes" id="UP000785679">
    <property type="component" value="Unassembled WGS sequence"/>
</dbReference>
<name>A0A8J8P654_HALGN</name>
<sequence length="91" mass="10571">MIPKRVALTDLYLIARLQIESTALFFGRGSICQRVLFCNDEYIVRLVVLVQQLSISALGYIEAIILRTLLQRVVHLKLIILINNDYFLHFH</sequence>
<protein>
    <submittedName>
        <fullName evidence="1">Uncharacterized protein</fullName>
    </submittedName>
</protein>
<evidence type="ECO:0000313" key="2">
    <source>
        <dbReference type="Proteomes" id="UP000785679"/>
    </source>
</evidence>
<evidence type="ECO:0000313" key="1">
    <source>
        <dbReference type="EMBL" id="TNV88171.1"/>
    </source>
</evidence>
<comment type="caution">
    <text evidence="1">The sequence shown here is derived from an EMBL/GenBank/DDBJ whole genome shotgun (WGS) entry which is preliminary data.</text>
</comment>
<dbReference type="EMBL" id="RRYP01000050">
    <property type="protein sequence ID" value="TNV88171.1"/>
    <property type="molecule type" value="Genomic_DNA"/>
</dbReference>
<keyword evidence="2" id="KW-1185">Reference proteome</keyword>
<dbReference type="AlphaFoldDB" id="A0A8J8P654"/>
<reference evidence="1" key="1">
    <citation type="submission" date="2019-06" db="EMBL/GenBank/DDBJ databases">
        <authorList>
            <person name="Zheng W."/>
        </authorList>
    </citation>
    <scope>NUCLEOTIDE SEQUENCE</scope>
    <source>
        <strain evidence="1">QDHG01</strain>
    </source>
</reference>
<gene>
    <name evidence="1" type="ORF">FGO68_gene5362</name>
</gene>
<proteinExistence type="predicted"/>
<organism evidence="1 2">
    <name type="scientific">Halteria grandinella</name>
    <dbReference type="NCBI Taxonomy" id="5974"/>
    <lineage>
        <taxon>Eukaryota</taxon>
        <taxon>Sar</taxon>
        <taxon>Alveolata</taxon>
        <taxon>Ciliophora</taxon>
        <taxon>Intramacronucleata</taxon>
        <taxon>Spirotrichea</taxon>
        <taxon>Stichotrichia</taxon>
        <taxon>Sporadotrichida</taxon>
        <taxon>Halteriidae</taxon>
        <taxon>Halteria</taxon>
    </lineage>
</organism>
<accession>A0A8J8P654</accession>